<name>A0A6B3N2Z9_9CYAN</name>
<gene>
    <name evidence="2" type="ORF">F6J89_10640</name>
</gene>
<reference evidence="2" key="1">
    <citation type="submission" date="2019-11" db="EMBL/GenBank/DDBJ databases">
        <title>Genomic insights into an expanded diversity of filamentous marine cyanobacteria reveals the extraordinary biosynthetic potential of Moorea and Okeania.</title>
        <authorList>
            <person name="Ferreira Leao T."/>
            <person name="Wang M."/>
            <person name="Moss N."/>
            <person name="Da Silva R."/>
            <person name="Sanders J."/>
            <person name="Nurk S."/>
            <person name="Gurevich A."/>
            <person name="Humphrey G."/>
            <person name="Reher R."/>
            <person name="Zhu Q."/>
            <person name="Belda-Ferre P."/>
            <person name="Glukhov E."/>
            <person name="Rex R."/>
            <person name="Dorrestein P.C."/>
            <person name="Knight R."/>
            <person name="Pevzner P."/>
            <person name="Gerwick W.H."/>
            <person name="Gerwick L."/>
        </authorList>
    </citation>
    <scope>NUCLEOTIDE SEQUENCE</scope>
    <source>
        <strain evidence="2">SIO1C4</strain>
    </source>
</reference>
<dbReference type="InterPro" id="IPR041191">
    <property type="entry name" value="pPIWI_RE_Y"/>
</dbReference>
<dbReference type="EMBL" id="JAAHFQ010000166">
    <property type="protein sequence ID" value="NER28066.1"/>
    <property type="molecule type" value="Genomic_DNA"/>
</dbReference>
<proteinExistence type="predicted"/>
<accession>A0A6B3N2Z9</accession>
<sequence length="141" mass="15660">MTYDPTKLDDLEMLNLLAKGLIDYLEQVRGGEKDPFPYPDALLRGFNQLAIACALQGLERAKRPKSIPEFVEIWGALPLAAWPLQLDSLASYGFDGNDVLIEHDSGNYPTKLCQELAEIDNLCDCPTRAVQLNRINASVLP</sequence>
<protein>
    <recommendedName>
        <fullName evidence="1">pPIWI-RE three-gene island domain-containing protein</fullName>
    </recommendedName>
</protein>
<evidence type="ECO:0000313" key="2">
    <source>
        <dbReference type="EMBL" id="NER28066.1"/>
    </source>
</evidence>
<comment type="caution">
    <text evidence="2">The sequence shown here is derived from an EMBL/GenBank/DDBJ whole genome shotgun (WGS) entry which is preliminary data.</text>
</comment>
<dbReference type="Pfam" id="PF18156">
    <property type="entry name" value="pPIWI_RE_Y"/>
    <property type="match status" value="1"/>
</dbReference>
<organism evidence="2">
    <name type="scientific">Symploca sp. SIO1C4</name>
    <dbReference type="NCBI Taxonomy" id="2607765"/>
    <lineage>
        <taxon>Bacteria</taxon>
        <taxon>Bacillati</taxon>
        <taxon>Cyanobacteriota</taxon>
        <taxon>Cyanophyceae</taxon>
        <taxon>Coleofasciculales</taxon>
        <taxon>Coleofasciculaceae</taxon>
        <taxon>Symploca</taxon>
    </lineage>
</organism>
<dbReference type="AlphaFoldDB" id="A0A6B3N2Z9"/>
<feature type="domain" description="pPIWI-RE three-gene island" evidence="1">
    <location>
        <begin position="14"/>
        <end position="118"/>
    </location>
</feature>
<evidence type="ECO:0000259" key="1">
    <source>
        <dbReference type="Pfam" id="PF18156"/>
    </source>
</evidence>